<reference evidence="1 2" key="1">
    <citation type="submission" date="2019-09" db="EMBL/GenBank/DDBJ databases">
        <title>Draft genome sequences of 48 bacterial type strains from the CCUG.</title>
        <authorList>
            <person name="Tunovic T."/>
            <person name="Pineiro-Iglesias B."/>
            <person name="Unosson C."/>
            <person name="Inganas E."/>
            <person name="Ohlen M."/>
            <person name="Cardew S."/>
            <person name="Jensie-Markopoulos S."/>
            <person name="Salva-Serra F."/>
            <person name="Jaen-Luchoro D."/>
            <person name="Karlsson R."/>
            <person name="Svensson-Stadler L."/>
            <person name="Chun J."/>
            <person name="Moore E."/>
        </authorList>
    </citation>
    <scope>NUCLEOTIDE SEQUENCE [LARGE SCALE GENOMIC DNA]</scope>
    <source>
        <strain evidence="1 2">CCUG 65686</strain>
    </source>
</reference>
<name>A0A6L3MPI1_9BURK</name>
<evidence type="ECO:0000313" key="1">
    <source>
        <dbReference type="EMBL" id="KAB0633423.1"/>
    </source>
</evidence>
<accession>A0A6L3MPI1</accession>
<dbReference type="RefSeq" id="WP_059565738.1">
    <property type="nucleotide sequence ID" value="NZ_CABVPM010000090.1"/>
</dbReference>
<proteinExistence type="predicted"/>
<sequence>MPSSQPFSVLEQLVQEESHFAQAPNAFFDAWKQGVRLAGPQFFGDGRRDALAHARNKWDLEPDLPCIGQALGVMSSGERVFIAALVSFYNAHDSQELLRRAGVEGLADLGSLDQQRRRVIASLLLHYTGW</sequence>
<dbReference type="AlphaFoldDB" id="A0A6L3MPI1"/>
<dbReference type="EMBL" id="VZOK01000067">
    <property type="protein sequence ID" value="KAB0633423.1"/>
    <property type="molecule type" value="Genomic_DNA"/>
</dbReference>
<protein>
    <submittedName>
        <fullName evidence="1">Uncharacterized protein</fullName>
    </submittedName>
</protein>
<evidence type="ECO:0000313" key="2">
    <source>
        <dbReference type="Proteomes" id="UP000473470"/>
    </source>
</evidence>
<organism evidence="1 2">
    <name type="scientific">Burkholderia stagnalis</name>
    <dbReference type="NCBI Taxonomy" id="1503054"/>
    <lineage>
        <taxon>Bacteria</taxon>
        <taxon>Pseudomonadati</taxon>
        <taxon>Pseudomonadota</taxon>
        <taxon>Betaproteobacteria</taxon>
        <taxon>Burkholderiales</taxon>
        <taxon>Burkholderiaceae</taxon>
        <taxon>Burkholderia</taxon>
        <taxon>Burkholderia cepacia complex</taxon>
    </lineage>
</organism>
<gene>
    <name evidence="1" type="ORF">F7R25_29760</name>
</gene>
<dbReference type="Proteomes" id="UP000473470">
    <property type="component" value="Unassembled WGS sequence"/>
</dbReference>
<comment type="caution">
    <text evidence="1">The sequence shown here is derived from an EMBL/GenBank/DDBJ whole genome shotgun (WGS) entry which is preliminary data.</text>
</comment>